<sequence>MERTVDRTRGTRSLFKPGLAIAYIYASVVSVVWQLWPKHASVEDETDSIIGRATEHEETKEKGLGAAFELEIKSESHTARASDAAARTQSMIADVTPHGSLALESFDNVGRAFETFGDHLHVSWGWMYQGTTGLVGDQRKQETTKGFMPKSLKVLGSSLGWQSIFEMSFATGEKVNSIDCSLLRSGRLPKEAKAQKWTLISGEAVELQCPKGLFVQWTGTLLRLAAGGEALRVRVFYTIENANTATQHASMTNMPVGLTIWDFGTSLACSSGTSGDCFGSSGEVDGSPLIDPGRGLWIGMEHPRAVHGLRSNGTRVVAELFYPSPGVSYYGSIGVTGVPPAQPEDALMLLRRHFHAYLDEVRVSTVKPFLHYATWYDLRRHPCIDSTPLGLTHCSAAKTLNEQQVYQRIEEICSQLFDRGIELMGALLDDGWDDAGMPWQVDRANFPSGFAGVSEAAKKKGVSLGVWMSPVGGFGEGGHRRVKTGAAMGFEFHGEPTSPGTASTLRLSGPQYSDWFFNASLNLLNSGVSFFKFDGLGTKSTGADFAEDVDRLILLVNELRRSRSIKVSAFTGVWPSPWWLCSVDFLWRGGPDLGRKGAGSPRQQWITFRDSMVHDLLRRATLFPLSSLSTGGLVWSRAEEPGAYLNSYSVEDFAQEVQSFFLSGAMHQDLQIQPALLAPAYWDILASYINISMKYSDLLRHSHWMGGDPSQGEVYGYGAYACPPCLGLMTWRNPISSRQNTTFSLRSALSLPQAWPGGSAGGRWHVRLIAESEVISDPSPDLAWEAVLLDQTLHLPLDSLQLRSFKVEQAHV</sequence>
<name>A0ABP0LCF7_9DINO</name>
<keyword evidence="1" id="KW-1133">Transmembrane helix</keyword>
<keyword evidence="3" id="KW-1185">Reference proteome</keyword>
<dbReference type="InterPro" id="IPR013785">
    <property type="entry name" value="Aldolase_TIM"/>
</dbReference>
<dbReference type="Proteomes" id="UP001642464">
    <property type="component" value="Unassembled WGS sequence"/>
</dbReference>
<evidence type="ECO:0000313" key="3">
    <source>
        <dbReference type="Proteomes" id="UP001642464"/>
    </source>
</evidence>
<feature type="transmembrane region" description="Helical" evidence="1">
    <location>
        <begin position="20"/>
        <end position="36"/>
    </location>
</feature>
<dbReference type="InterPro" id="IPR017853">
    <property type="entry name" value="GH"/>
</dbReference>
<keyword evidence="1" id="KW-0472">Membrane</keyword>
<dbReference type="SUPFAM" id="SSF51445">
    <property type="entry name" value="(Trans)glycosidases"/>
    <property type="match status" value="1"/>
</dbReference>
<evidence type="ECO:0000256" key="1">
    <source>
        <dbReference type="SAM" id="Phobius"/>
    </source>
</evidence>
<proteinExistence type="predicted"/>
<accession>A0ABP0LCF7</accession>
<gene>
    <name evidence="2" type="ORF">SCF082_LOCUS21900</name>
</gene>
<reference evidence="2 3" key="1">
    <citation type="submission" date="2024-02" db="EMBL/GenBank/DDBJ databases">
        <authorList>
            <person name="Chen Y."/>
            <person name="Shah S."/>
            <person name="Dougan E. K."/>
            <person name="Thang M."/>
            <person name="Chan C."/>
        </authorList>
    </citation>
    <scope>NUCLEOTIDE SEQUENCE [LARGE SCALE GENOMIC DNA]</scope>
</reference>
<protein>
    <recommendedName>
        <fullName evidence="4">Alpha-galactosidase</fullName>
    </recommendedName>
</protein>
<dbReference type="Gene3D" id="3.20.20.70">
    <property type="entry name" value="Aldolase class I"/>
    <property type="match status" value="1"/>
</dbReference>
<evidence type="ECO:0000313" key="2">
    <source>
        <dbReference type="EMBL" id="CAK9036836.1"/>
    </source>
</evidence>
<organism evidence="2 3">
    <name type="scientific">Durusdinium trenchii</name>
    <dbReference type="NCBI Taxonomy" id="1381693"/>
    <lineage>
        <taxon>Eukaryota</taxon>
        <taxon>Sar</taxon>
        <taxon>Alveolata</taxon>
        <taxon>Dinophyceae</taxon>
        <taxon>Suessiales</taxon>
        <taxon>Symbiodiniaceae</taxon>
        <taxon>Durusdinium</taxon>
    </lineage>
</organism>
<keyword evidence="1" id="KW-0812">Transmembrane</keyword>
<evidence type="ECO:0008006" key="4">
    <source>
        <dbReference type="Google" id="ProtNLM"/>
    </source>
</evidence>
<dbReference type="EMBL" id="CAXAMM010015647">
    <property type="protein sequence ID" value="CAK9036836.1"/>
    <property type="molecule type" value="Genomic_DNA"/>
</dbReference>
<comment type="caution">
    <text evidence="2">The sequence shown here is derived from an EMBL/GenBank/DDBJ whole genome shotgun (WGS) entry which is preliminary data.</text>
</comment>